<feature type="transmembrane region" description="Helical" evidence="1">
    <location>
        <begin position="327"/>
        <end position="342"/>
    </location>
</feature>
<proteinExistence type="predicted"/>
<dbReference type="EMBL" id="RCHR01000005">
    <property type="protein sequence ID" value="RLL42759.1"/>
    <property type="molecule type" value="Genomic_DNA"/>
</dbReference>
<name>A0A498D471_9BACI</name>
<dbReference type="InterPro" id="IPR049458">
    <property type="entry name" value="EpsG-like"/>
</dbReference>
<feature type="transmembrane region" description="Helical" evidence="1">
    <location>
        <begin position="37"/>
        <end position="55"/>
    </location>
</feature>
<sequence>MTLLWINLCIVFLFALFARYFATPIMASEIGSLTIKPNRLLILGSLSSLVLISGLRQGIGDTFVYRKSFENKEFTWELISADKDIGFGILQMFLKNYVSQDSQVLIFTAALLTNVIIISVLFHYSRMIELSLYVYITGGLFLVSMNGIRQLLAAAIAFAAIKFLIEGNLIRYALIIVVASLFHQSALILLPIYFFVRFKAWSTATVSLIIFSVIIVFGYEQFSSILFTALEDTQYSGYVDFNEGGANIVRVAVEAAPLAVAYLGRKKLRHIFPKSDVIVNMALVGFVFMAISTNQWIFARVSIYFQLYSLILISWLPKLFKEKDQKLIYFIIIICYLAYYYYESVIALNINYTSDYFIW</sequence>
<dbReference type="AlphaFoldDB" id="A0A498D471"/>
<keyword evidence="1" id="KW-0812">Transmembrane</keyword>
<feature type="transmembrane region" description="Helical" evidence="1">
    <location>
        <begin position="303"/>
        <end position="320"/>
    </location>
</feature>
<feature type="transmembrane region" description="Helical" evidence="1">
    <location>
        <begin position="104"/>
        <end position="124"/>
    </location>
</feature>
<comment type="caution">
    <text evidence="2">The sequence shown here is derived from an EMBL/GenBank/DDBJ whole genome shotgun (WGS) entry which is preliminary data.</text>
</comment>
<feature type="transmembrane region" description="Helical" evidence="1">
    <location>
        <begin position="277"/>
        <end position="297"/>
    </location>
</feature>
<feature type="transmembrane region" description="Helical" evidence="1">
    <location>
        <begin position="200"/>
        <end position="219"/>
    </location>
</feature>
<evidence type="ECO:0000256" key="1">
    <source>
        <dbReference type="SAM" id="Phobius"/>
    </source>
</evidence>
<dbReference type="OrthoDB" id="1649543at2"/>
<dbReference type="Pfam" id="PF14897">
    <property type="entry name" value="EpsG"/>
    <property type="match status" value="1"/>
</dbReference>
<evidence type="ECO:0000313" key="3">
    <source>
        <dbReference type="Proteomes" id="UP000270219"/>
    </source>
</evidence>
<accession>A0A498D471</accession>
<feature type="transmembrane region" description="Helical" evidence="1">
    <location>
        <begin position="172"/>
        <end position="194"/>
    </location>
</feature>
<evidence type="ECO:0000313" key="2">
    <source>
        <dbReference type="EMBL" id="RLL42759.1"/>
    </source>
</evidence>
<keyword evidence="3" id="KW-1185">Reference proteome</keyword>
<organism evidence="2 3">
    <name type="scientific">Oceanobacillus piezotolerans</name>
    <dbReference type="NCBI Taxonomy" id="2448030"/>
    <lineage>
        <taxon>Bacteria</taxon>
        <taxon>Bacillati</taxon>
        <taxon>Bacillota</taxon>
        <taxon>Bacilli</taxon>
        <taxon>Bacillales</taxon>
        <taxon>Bacillaceae</taxon>
        <taxon>Oceanobacillus</taxon>
    </lineage>
</organism>
<reference evidence="2 3" key="1">
    <citation type="submission" date="2018-10" db="EMBL/GenBank/DDBJ databases">
        <title>Oceanobacillus sp. YLB-02 draft genome.</title>
        <authorList>
            <person name="Yu L."/>
        </authorList>
    </citation>
    <scope>NUCLEOTIDE SEQUENCE [LARGE SCALE GENOMIC DNA]</scope>
    <source>
        <strain evidence="2 3">YLB-02</strain>
    </source>
</reference>
<keyword evidence="1" id="KW-1133">Transmembrane helix</keyword>
<feature type="transmembrane region" description="Helical" evidence="1">
    <location>
        <begin position="130"/>
        <end position="160"/>
    </location>
</feature>
<gene>
    <name evidence="2" type="ORF">D8M04_14490</name>
</gene>
<dbReference type="Proteomes" id="UP000270219">
    <property type="component" value="Unassembled WGS sequence"/>
</dbReference>
<protein>
    <submittedName>
        <fullName evidence="2">EpsG family protein</fullName>
    </submittedName>
</protein>
<dbReference type="RefSeq" id="WP_121524126.1">
    <property type="nucleotide sequence ID" value="NZ_RCHR01000005.1"/>
</dbReference>
<keyword evidence="1" id="KW-0472">Membrane</keyword>